<dbReference type="Pfam" id="PF02779">
    <property type="entry name" value="Transket_pyr"/>
    <property type="match status" value="1"/>
</dbReference>
<evidence type="ECO:0000256" key="9">
    <source>
        <dbReference type="ARBA" id="ARBA00023229"/>
    </source>
</evidence>
<keyword evidence="6 10" id="KW-0460">Magnesium</keyword>
<dbReference type="NCBIfam" id="TIGR00204">
    <property type="entry name" value="dxs"/>
    <property type="match status" value="1"/>
</dbReference>
<dbReference type="EMBL" id="AP027079">
    <property type="protein sequence ID" value="BDU68250.1"/>
    <property type="molecule type" value="Genomic_DNA"/>
</dbReference>
<feature type="binding site" evidence="10">
    <location>
        <position position="297"/>
    </location>
    <ligand>
        <name>thiamine diphosphate</name>
        <dbReference type="ChEBI" id="CHEBI:58937"/>
    </ligand>
</feature>
<comment type="cofactor">
    <cofactor evidence="10">
        <name>Mg(2+)</name>
        <dbReference type="ChEBI" id="CHEBI:18420"/>
    </cofactor>
    <text evidence="10">Binds 1 Mg(2+) ion per subunit.</text>
</comment>
<feature type="binding site" evidence="10">
    <location>
        <position position="182"/>
    </location>
    <ligand>
        <name>thiamine diphosphate</name>
        <dbReference type="ChEBI" id="CHEBI:58937"/>
    </ligand>
</feature>
<comment type="catalytic activity">
    <reaction evidence="10">
        <text>D-glyceraldehyde 3-phosphate + pyruvate + H(+) = 1-deoxy-D-xylulose 5-phosphate + CO2</text>
        <dbReference type="Rhea" id="RHEA:12605"/>
        <dbReference type="ChEBI" id="CHEBI:15361"/>
        <dbReference type="ChEBI" id="CHEBI:15378"/>
        <dbReference type="ChEBI" id="CHEBI:16526"/>
        <dbReference type="ChEBI" id="CHEBI:57792"/>
        <dbReference type="ChEBI" id="CHEBI:59776"/>
        <dbReference type="EC" id="2.2.1.7"/>
    </reaction>
</comment>
<evidence type="ECO:0000256" key="3">
    <source>
        <dbReference type="ARBA" id="ARBA00011738"/>
    </source>
</evidence>
<keyword evidence="13" id="KW-1185">Reference proteome</keyword>
<evidence type="ECO:0000256" key="8">
    <source>
        <dbReference type="ARBA" id="ARBA00023052"/>
    </source>
</evidence>
<comment type="pathway">
    <text evidence="1 10">Metabolic intermediate biosynthesis; 1-deoxy-D-xylulose 5-phosphate biosynthesis; 1-deoxy-D-xylulose 5-phosphate from D-glyceraldehyde 3-phosphate and pyruvate: step 1/1.</text>
</comment>
<keyword evidence="4 10" id="KW-0808">Transferase</keyword>
<dbReference type="SUPFAM" id="SSF52922">
    <property type="entry name" value="TK C-terminal domain-like"/>
    <property type="match status" value="1"/>
</dbReference>
<name>A0ABM8DMY5_9BACT</name>
<dbReference type="Gene3D" id="3.40.50.920">
    <property type="match status" value="1"/>
</dbReference>
<dbReference type="PANTHER" id="PTHR43322:SF5">
    <property type="entry name" value="1-DEOXY-D-XYLULOSE-5-PHOSPHATE SYNTHASE, CHLOROPLASTIC"/>
    <property type="match status" value="1"/>
</dbReference>
<dbReference type="SMART" id="SM00861">
    <property type="entry name" value="Transket_pyr"/>
    <property type="match status" value="1"/>
</dbReference>
<dbReference type="CDD" id="cd02007">
    <property type="entry name" value="TPP_DXS"/>
    <property type="match status" value="1"/>
</dbReference>
<proteinExistence type="inferred from homology"/>
<dbReference type="InterPro" id="IPR033248">
    <property type="entry name" value="Transketolase_C"/>
</dbReference>
<evidence type="ECO:0000313" key="12">
    <source>
        <dbReference type="EMBL" id="BDU68250.1"/>
    </source>
</evidence>
<dbReference type="RefSeq" id="WP_286354874.1">
    <property type="nucleotide sequence ID" value="NZ_AP027079.1"/>
</dbReference>
<dbReference type="InterPro" id="IPR020826">
    <property type="entry name" value="Transketolase_BS"/>
</dbReference>
<comment type="cofactor">
    <cofactor evidence="10">
        <name>thiamine diphosphate</name>
        <dbReference type="ChEBI" id="CHEBI:58937"/>
    </cofactor>
    <text evidence="10">Binds 1 thiamine pyrophosphate per subunit.</text>
</comment>
<dbReference type="InterPro" id="IPR005475">
    <property type="entry name" value="Transketolase-like_Pyr-bd"/>
</dbReference>
<dbReference type="Pfam" id="PF02780">
    <property type="entry name" value="Transketolase_C"/>
    <property type="match status" value="1"/>
</dbReference>
<accession>A0ABM8DMY5</accession>
<reference evidence="13" key="1">
    <citation type="journal article" date="2023" name="Int. J. Syst. Evol. Microbiol.">
        <title>Mesoterricola silvestris gen. nov., sp. nov., Mesoterricola sediminis sp. nov., Geothrix oryzae sp. nov., Geothrix edaphica sp. nov., Geothrix rubra sp. nov., and Geothrix limicola sp. nov., six novel members of Acidobacteriota isolated from soils.</title>
        <authorList>
            <person name="Itoh H."/>
            <person name="Sugisawa Y."/>
            <person name="Mise K."/>
            <person name="Xu Z."/>
            <person name="Kuniyasu M."/>
            <person name="Ushijima N."/>
            <person name="Kawano K."/>
            <person name="Kobayashi E."/>
            <person name="Shiratori Y."/>
            <person name="Masuda Y."/>
            <person name="Senoo K."/>
        </authorList>
    </citation>
    <scope>NUCLEOTIDE SEQUENCE [LARGE SCALE GENOMIC DNA]</scope>
    <source>
        <strain evidence="13">Red222</strain>
    </source>
</reference>
<evidence type="ECO:0000256" key="6">
    <source>
        <dbReference type="ARBA" id="ARBA00022842"/>
    </source>
</evidence>
<comment type="similarity">
    <text evidence="2 10">Belongs to the transketolase family. DXPS subfamily.</text>
</comment>
<evidence type="ECO:0000256" key="5">
    <source>
        <dbReference type="ARBA" id="ARBA00022723"/>
    </source>
</evidence>
<evidence type="ECO:0000256" key="2">
    <source>
        <dbReference type="ARBA" id="ARBA00011081"/>
    </source>
</evidence>
<keyword evidence="5 10" id="KW-0479">Metal-binding</keyword>
<dbReference type="PROSITE" id="PS00802">
    <property type="entry name" value="TRANSKETOLASE_2"/>
    <property type="match status" value="1"/>
</dbReference>
<keyword evidence="7 10" id="KW-0784">Thiamine biosynthesis</keyword>
<dbReference type="PANTHER" id="PTHR43322">
    <property type="entry name" value="1-D-DEOXYXYLULOSE 5-PHOSPHATE SYNTHASE-RELATED"/>
    <property type="match status" value="1"/>
</dbReference>
<dbReference type="Pfam" id="PF13292">
    <property type="entry name" value="DXP_synthase_N"/>
    <property type="match status" value="1"/>
</dbReference>
<dbReference type="Proteomes" id="UP001242010">
    <property type="component" value="Chromosome"/>
</dbReference>
<protein>
    <recommendedName>
        <fullName evidence="10">1-deoxy-D-xylulose-5-phosphate synthase</fullName>
        <ecNumber evidence="10">2.2.1.7</ecNumber>
    </recommendedName>
    <alternativeName>
        <fullName evidence="10">1-deoxyxylulose-5-phosphate synthase</fullName>
        <shortName evidence="10">DXP synthase</shortName>
        <shortName evidence="10">DXPS</shortName>
    </alternativeName>
</protein>
<evidence type="ECO:0000256" key="1">
    <source>
        <dbReference type="ARBA" id="ARBA00004980"/>
    </source>
</evidence>
<dbReference type="EC" id="2.2.1.7" evidence="10"/>
<evidence type="ECO:0000313" key="13">
    <source>
        <dbReference type="Proteomes" id="UP001242010"/>
    </source>
</evidence>
<gene>
    <name evidence="10 12" type="primary">dxs</name>
    <name evidence="12" type="ORF">GETHOR_03510</name>
</gene>
<dbReference type="InterPro" id="IPR005477">
    <property type="entry name" value="Dxylulose-5-P_synthase"/>
</dbReference>
<organism evidence="12 13">
    <name type="scientific">Geothrix oryzae</name>
    <dbReference type="NCBI Taxonomy" id="2927975"/>
    <lineage>
        <taxon>Bacteria</taxon>
        <taxon>Pseudomonadati</taxon>
        <taxon>Acidobacteriota</taxon>
        <taxon>Holophagae</taxon>
        <taxon>Holophagales</taxon>
        <taxon>Holophagaceae</taxon>
        <taxon>Geothrix</taxon>
    </lineage>
</organism>
<feature type="binding site" evidence="10">
    <location>
        <begin position="121"/>
        <end position="123"/>
    </location>
    <ligand>
        <name>thiamine diphosphate</name>
        <dbReference type="ChEBI" id="CHEBI:58937"/>
    </ligand>
</feature>
<sequence length="641" mass="69541">MDSSAHPYPLLDSLAAPQQIRHFTPGQLERLAAEVRAFVIASVSETGGHFSSNLGTVELTVALFHHFDFLQDRIVWDVGHQAYPHKILTGRMDRFPTLRQHHGLSGFLKRDESPYDHFGAGHASTSISAALGMAKARDLQKQNHTCIAVIGDGSMTAGMAFEGLNQAGYLEAKNFLVILNDNDMSINPNVGSLQGYLNQIMSGQYYQRWRDRIEHAIKSIPLEGLSKGVAKAAKWSEESFKRLMVPGLLFEDLGFRYLGPVNGHDVNATSKALAEAKEKMKDGPVLLHVQTKKGYGYEPAVQDPLKWHGVTAFDAESGEIIKVQADPAKPAPPSYTSVFGKALVDLAKKDDKIVGITAAMLDGTGLNFLQKAFPDRCFDVGIAEQHAVTFAAGLAAQGMRPVAAIYSTFLQRGFDQVAHDVCIQDLPVTFALDRAGIVGADGPTHHGLYDLAYLRCLPNIILMAPKDENELRRMLMTAVYCGHPAALRYPRGNGLGVALEEPIAALPIGKGELLREGGDLVLCALGALVEPALRIAESLAAEGIDCAVINARFIKPLDETLLHTWARRCRGVVTLEEGCAPGGFSGAVAESMADAGLVRPLLRCAVPDHLVHHGDPKRLLEEEGLSPSILEARIRTFVHQI</sequence>
<dbReference type="SUPFAM" id="SSF52518">
    <property type="entry name" value="Thiamin diphosphate-binding fold (THDP-binding)"/>
    <property type="match status" value="2"/>
</dbReference>
<feature type="binding site" evidence="10">
    <location>
        <begin position="153"/>
        <end position="154"/>
    </location>
    <ligand>
        <name>thiamine diphosphate</name>
        <dbReference type="ChEBI" id="CHEBI:58937"/>
    </ligand>
</feature>
<dbReference type="HAMAP" id="MF_00315">
    <property type="entry name" value="DXP_synth"/>
    <property type="match status" value="1"/>
</dbReference>
<keyword evidence="8 10" id="KW-0786">Thiamine pyrophosphate</keyword>
<evidence type="ECO:0000256" key="7">
    <source>
        <dbReference type="ARBA" id="ARBA00022977"/>
    </source>
</evidence>
<feature type="binding site" evidence="10">
    <location>
        <position position="152"/>
    </location>
    <ligand>
        <name>Mg(2+)</name>
        <dbReference type="ChEBI" id="CHEBI:18420"/>
    </ligand>
</feature>
<keyword evidence="9 10" id="KW-0414">Isoprene biosynthesis</keyword>
<feature type="binding site" evidence="10">
    <location>
        <position position="80"/>
    </location>
    <ligand>
        <name>thiamine diphosphate</name>
        <dbReference type="ChEBI" id="CHEBI:58937"/>
    </ligand>
</feature>
<evidence type="ECO:0000256" key="4">
    <source>
        <dbReference type="ARBA" id="ARBA00022679"/>
    </source>
</evidence>
<dbReference type="CDD" id="cd07033">
    <property type="entry name" value="TPP_PYR_DXS_TK_like"/>
    <property type="match status" value="1"/>
</dbReference>
<dbReference type="Gene3D" id="3.40.50.970">
    <property type="match status" value="2"/>
</dbReference>
<dbReference type="InterPro" id="IPR009014">
    <property type="entry name" value="Transketo_C/PFOR_II"/>
</dbReference>
<dbReference type="InterPro" id="IPR029061">
    <property type="entry name" value="THDP-binding"/>
</dbReference>
<feature type="binding site" evidence="10">
    <location>
        <position position="182"/>
    </location>
    <ligand>
        <name>Mg(2+)</name>
        <dbReference type="ChEBI" id="CHEBI:18420"/>
    </ligand>
</feature>
<feature type="binding site" evidence="10">
    <location>
        <position position="384"/>
    </location>
    <ligand>
        <name>thiamine diphosphate</name>
        <dbReference type="ChEBI" id="CHEBI:58937"/>
    </ligand>
</feature>
<feature type="domain" description="Transketolase-like pyrimidine-binding" evidence="11">
    <location>
        <begin position="333"/>
        <end position="497"/>
    </location>
</feature>
<evidence type="ECO:0000259" key="11">
    <source>
        <dbReference type="SMART" id="SM00861"/>
    </source>
</evidence>
<comment type="function">
    <text evidence="10">Catalyzes the acyloin condensation reaction between C atoms 2 and 3 of pyruvate and glyceraldehyde 3-phosphate to yield 1-deoxy-D-xylulose-5-phosphate (DXP).</text>
</comment>
<dbReference type="NCBIfam" id="NF003933">
    <property type="entry name" value="PRK05444.2-2"/>
    <property type="match status" value="1"/>
</dbReference>
<evidence type="ECO:0000256" key="10">
    <source>
        <dbReference type="HAMAP-Rule" id="MF_00315"/>
    </source>
</evidence>
<comment type="subunit">
    <text evidence="3 10">Homodimer.</text>
</comment>